<evidence type="ECO:0000256" key="1">
    <source>
        <dbReference type="SAM" id="SignalP"/>
    </source>
</evidence>
<keyword evidence="1" id="KW-0732">Signal</keyword>
<dbReference type="OrthoDB" id="3211970at2759"/>
<dbReference type="AlphaFoldDB" id="A0A0C3CEL7"/>
<dbReference type="EMBL" id="KN832977">
    <property type="protein sequence ID" value="KIM88167.1"/>
    <property type="molecule type" value="Genomic_DNA"/>
</dbReference>
<keyword evidence="4" id="KW-1185">Reference proteome</keyword>
<dbReference type="PROSITE" id="PS50181">
    <property type="entry name" value="FBOX"/>
    <property type="match status" value="1"/>
</dbReference>
<evidence type="ECO:0000313" key="4">
    <source>
        <dbReference type="Proteomes" id="UP000054166"/>
    </source>
</evidence>
<dbReference type="SUPFAM" id="SSF81383">
    <property type="entry name" value="F-box domain"/>
    <property type="match status" value="1"/>
</dbReference>
<feature type="signal peptide" evidence="1">
    <location>
        <begin position="1"/>
        <end position="19"/>
    </location>
</feature>
<dbReference type="InterPro" id="IPR036047">
    <property type="entry name" value="F-box-like_dom_sf"/>
</dbReference>
<feature type="domain" description="F-box" evidence="2">
    <location>
        <begin position="4"/>
        <end position="50"/>
    </location>
</feature>
<dbReference type="InterPro" id="IPR001810">
    <property type="entry name" value="F-box_dom"/>
</dbReference>
<organism evidence="3 4">
    <name type="scientific">Piloderma croceum (strain F 1598)</name>
    <dbReference type="NCBI Taxonomy" id="765440"/>
    <lineage>
        <taxon>Eukaryota</taxon>
        <taxon>Fungi</taxon>
        <taxon>Dikarya</taxon>
        <taxon>Basidiomycota</taxon>
        <taxon>Agaricomycotina</taxon>
        <taxon>Agaricomycetes</taxon>
        <taxon>Agaricomycetidae</taxon>
        <taxon>Atheliales</taxon>
        <taxon>Atheliaceae</taxon>
        <taxon>Piloderma</taxon>
    </lineage>
</organism>
<dbReference type="Pfam" id="PF12937">
    <property type="entry name" value="F-box-like"/>
    <property type="match status" value="1"/>
</dbReference>
<reference evidence="4" key="2">
    <citation type="submission" date="2015-01" db="EMBL/GenBank/DDBJ databases">
        <title>Evolutionary Origins and Diversification of the Mycorrhizal Mutualists.</title>
        <authorList>
            <consortium name="DOE Joint Genome Institute"/>
            <consortium name="Mycorrhizal Genomics Consortium"/>
            <person name="Kohler A."/>
            <person name="Kuo A."/>
            <person name="Nagy L.G."/>
            <person name="Floudas D."/>
            <person name="Copeland A."/>
            <person name="Barry K.W."/>
            <person name="Cichocki N."/>
            <person name="Veneault-Fourrey C."/>
            <person name="LaButti K."/>
            <person name="Lindquist E.A."/>
            <person name="Lipzen A."/>
            <person name="Lundell T."/>
            <person name="Morin E."/>
            <person name="Murat C."/>
            <person name="Riley R."/>
            <person name="Ohm R."/>
            <person name="Sun H."/>
            <person name="Tunlid A."/>
            <person name="Henrissat B."/>
            <person name="Grigoriev I.V."/>
            <person name="Hibbett D.S."/>
            <person name="Martin F."/>
        </authorList>
    </citation>
    <scope>NUCLEOTIDE SEQUENCE [LARGE SCALE GENOMIC DNA]</scope>
    <source>
        <strain evidence="4">F 1598</strain>
    </source>
</reference>
<protein>
    <recommendedName>
        <fullName evidence="2">F-box domain-containing protein</fullName>
    </recommendedName>
</protein>
<dbReference type="Gene3D" id="1.20.1280.50">
    <property type="match status" value="1"/>
</dbReference>
<proteinExistence type="predicted"/>
<gene>
    <name evidence="3" type="ORF">PILCRDRAFT_249622</name>
</gene>
<reference evidence="3 4" key="1">
    <citation type="submission" date="2014-04" db="EMBL/GenBank/DDBJ databases">
        <authorList>
            <consortium name="DOE Joint Genome Institute"/>
            <person name="Kuo A."/>
            <person name="Tarkka M."/>
            <person name="Buscot F."/>
            <person name="Kohler A."/>
            <person name="Nagy L.G."/>
            <person name="Floudas D."/>
            <person name="Copeland A."/>
            <person name="Barry K.W."/>
            <person name="Cichocki N."/>
            <person name="Veneault-Fourrey C."/>
            <person name="LaButti K."/>
            <person name="Lindquist E.A."/>
            <person name="Lipzen A."/>
            <person name="Lundell T."/>
            <person name="Morin E."/>
            <person name="Murat C."/>
            <person name="Sun H."/>
            <person name="Tunlid A."/>
            <person name="Henrissat B."/>
            <person name="Grigoriev I.V."/>
            <person name="Hibbett D.S."/>
            <person name="Martin F."/>
            <person name="Nordberg H.P."/>
            <person name="Cantor M.N."/>
            <person name="Hua S.X."/>
        </authorList>
    </citation>
    <scope>NUCLEOTIDE SEQUENCE [LARGE SCALE GENOMIC DNA]</scope>
    <source>
        <strain evidence="3 4">F 1598</strain>
    </source>
</reference>
<evidence type="ECO:0000313" key="3">
    <source>
        <dbReference type="EMBL" id="KIM88167.1"/>
    </source>
</evidence>
<evidence type="ECO:0000259" key="2">
    <source>
        <dbReference type="PROSITE" id="PS50181"/>
    </source>
</evidence>
<dbReference type="STRING" id="765440.A0A0C3CEL7"/>
<dbReference type="InParanoid" id="A0A0C3CEL7"/>
<name>A0A0C3CEL7_PILCF</name>
<dbReference type="Proteomes" id="UP000054166">
    <property type="component" value="Unassembled WGS sequence"/>
</dbReference>
<accession>A0A0C3CEL7</accession>
<dbReference type="HOGENOM" id="CLU_024271_1_0_1"/>
<sequence>MTSISLLLGLPGEVLLAIASFSDVPAILSLRKTCTLLNQLSHDITLWLTIISRQKYDLNLPLPRYTHELSSLLEIPTSKLEEVAVSAYNVHRRWLVPRSLATTPKLNPKPGLFLLSLEIFLERWLLCVYCEGNISLWDIGTPSSTGRNEEGRSPGSFCVRHQRSTARGLNAWSSCAAAVDVSEQAIVLACMTVSEPTVEIYRIALPDHSSQPSTAAPRIAIETVVEITIINLTHLVRAIYPTFNLIAFSRDCLIDIFNWETKESVTITTGKEDLDELWNGIVALRFFPPYILCVGTRTVELHEIPQVILSPEHQNPTSADLPTFYHHFPEITIRSVSISSIHPSYPSSSIISILAYDVLHGLFHYNIHLPTLNVQLLGTYSLGTPQNHTVLPGSTRSFVSSCCLGEQGKRGVWIERGRGSTKRSIFVFEVGRQDGEMNRDRPEETTGVSVYEDREPGGKVGMRLEESTLTNGQPNTHTATIDGKIVYEIGSYDLREDLTHCAFSEVSGRIVLGNRAGEVMVL</sequence>
<feature type="chain" id="PRO_5002176031" description="F-box domain-containing protein" evidence="1">
    <location>
        <begin position="20"/>
        <end position="522"/>
    </location>
</feature>